<sequence>MFIRARTFIALSTCHHSHHHDQSIEKDRRTGEKTKEMKQTKDCGLVLVLVHVHAEKKKNANMTSKLKCKDNAEERKKKE</sequence>
<dbReference type="Proteomes" id="UP000253729">
    <property type="component" value="Unassembled WGS sequence"/>
</dbReference>
<feature type="compositionally biased region" description="Basic and acidic residues" evidence="1">
    <location>
        <begin position="20"/>
        <end position="37"/>
    </location>
</feature>
<reference evidence="2 3" key="1">
    <citation type="submission" date="2018-07" db="EMBL/GenBank/DDBJ databases">
        <title>The genomes of Aspergillus section Nigri reveals drivers in fungal speciation.</title>
        <authorList>
            <consortium name="DOE Joint Genome Institute"/>
            <person name="Vesth T.C."/>
            <person name="Nybo J."/>
            <person name="Theobald S."/>
            <person name="Brandl J."/>
            <person name="Frisvad J.C."/>
            <person name="Nielsen K.F."/>
            <person name="Lyhne E.K."/>
            <person name="Kogle M.E."/>
            <person name="Kuo A."/>
            <person name="Riley R."/>
            <person name="Clum A."/>
            <person name="Nolan M."/>
            <person name="Lipzen A."/>
            <person name="Salamov A."/>
            <person name="Henrissat B."/>
            <person name="Wiebenga A."/>
            <person name="De vries R.P."/>
            <person name="Grigoriev I.V."/>
            <person name="Mortensen U.H."/>
            <person name="Andersen M.R."/>
            <person name="Baker S.E."/>
        </authorList>
    </citation>
    <scope>NUCLEOTIDE SEQUENCE [LARGE SCALE GENOMIC DNA]</scope>
    <source>
        <strain evidence="2 3">CBS 139.54b</strain>
    </source>
</reference>
<organism evidence="2 3">
    <name type="scientific">Aspergillus welwitschiae</name>
    <dbReference type="NCBI Taxonomy" id="1341132"/>
    <lineage>
        <taxon>Eukaryota</taxon>
        <taxon>Fungi</taxon>
        <taxon>Dikarya</taxon>
        <taxon>Ascomycota</taxon>
        <taxon>Pezizomycotina</taxon>
        <taxon>Eurotiomycetes</taxon>
        <taxon>Eurotiomycetidae</taxon>
        <taxon>Eurotiales</taxon>
        <taxon>Aspergillaceae</taxon>
        <taxon>Aspergillus</taxon>
        <taxon>Aspergillus subgen. Circumdati</taxon>
    </lineage>
</organism>
<gene>
    <name evidence="2" type="ORF">BDQ94DRAFT_101818</name>
</gene>
<keyword evidence="3" id="KW-1185">Reference proteome</keyword>
<dbReference type="GeneID" id="38131710"/>
<evidence type="ECO:0000256" key="1">
    <source>
        <dbReference type="SAM" id="MobiDB-lite"/>
    </source>
</evidence>
<feature type="compositionally biased region" description="Basic and acidic residues" evidence="1">
    <location>
        <begin position="67"/>
        <end position="79"/>
    </location>
</feature>
<feature type="region of interest" description="Disordered" evidence="1">
    <location>
        <begin position="58"/>
        <end position="79"/>
    </location>
</feature>
<dbReference type="RefSeq" id="XP_026621184.1">
    <property type="nucleotide sequence ID" value="XM_026763354.1"/>
</dbReference>
<protein>
    <submittedName>
        <fullName evidence="2">Uncharacterized protein</fullName>
    </submittedName>
</protein>
<name>A0A3F3PN25_9EURO</name>
<accession>A0A3F3PN25</accession>
<dbReference type="EMBL" id="KZ852079">
    <property type="protein sequence ID" value="RDH28162.1"/>
    <property type="molecule type" value="Genomic_DNA"/>
</dbReference>
<evidence type="ECO:0000313" key="2">
    <source>
        <dbReference type="EMBL" id="RDH28162.1"/>
    </source>
</evidence>
<evidence type="ECO:0000313" key="3">
    <source>
        <dbReference type="Proteomes" id="UP000253729"/>
    </source>
</evidence>
<dbReference type="AlphaFoldDB" id="A0A3F3PN25"/>
<feature type="region of interest" description="Disordered" evidence="1">
    <location>
        <begin position="15"/>
        <end position="37"/>
    </location>
</feature>
<proteinExistence type="predicted"/>